<feature type="compositionally biased region" description="Acidic residues" evidence="5">
    <location>
        <begin position="302"/>
        <end position="315"/>
    </location>
</feature>
<comment type="subcellular location">
    <subcellularLocation>
        <location evidence="1">Nucleus</location>
    </subcellularLocation>
</comment>
<dbReference type="AlphaFoldDB" id="A0A8A1M6X5"/>
<reference evidence="6" key="1">
    <citation type="submission" date="2021-01" db="EMBL/GenBank/DDBJ databases">
        <title>Chromosome-level genome assembly of a human fungal pathogen reveals clustering of transcriptionally co-regulated genes.</title>
        <authorList>
            <person name="Voorhies M."/>
            <person name="Cohen S."/>
            <person name="Shea T.P."/>
            <person name="Petrus S."/>
            <person name="Munoz J.F."/>
            <person name="Poplawski S."/>
            <person name="Goldman W.E."/>
            <person name="Michael T."/>
            <person name="Cuomo C.A."/>
            <person name="Sil A."/>
            <person name="Beyhan S."/>
        </authorList>
    </citation>
    <scope>NUCLEOTIDE SEQUENCE</scope>
    <source>
        <strain evidence="6">WU24</strain>
    </source>
</reference>
<dbReference type="Pfam" id="PF09507">
    <property type="entry name" value="CDC27"/>
    <property type="match status" value="1"/>
</dbReference>
<dbReference type="InterPro" id="IPR041913">
    <property type="entry name" value="POLD3_sf"/>
</dbReference>
<feature type="compositionally biased region" description="Basic and acidic residues" evidence="5">
    <location>
        <begin position="361"/>
        <end position="375"/>
    </location>
</feature>
<name>A0A8A1M6X5_AJECA</name>
<evidence type="ECO:0000256" key="4">
    <source>
        <dbReference type="ARBA" id="ARBA00023242"/>
    </source>
</evidence>
<dbReference type="EMBL" id="CP069110">
    <property type="protein sequence ID" value="QSS59947.1"/>
    <property type="molecule type" value="Genomic_DNA"/>
</dbReference>
<keyword evidence="3" id="KW-0235">DNA replication</keyword>
<dbReference type="Proteomes" id="UP000663671">
    <property type="component" value="Chromosome 4"/>
</dbReference>
<feature type="compositionally biased region" description="Low complexity" evidence="5">
    <location>
        <begin position="225"/>
        <end position="246"/>
    </location>
</feature>
<dbReference type="OrthoDB" id="514823at2759"/>
<evidence type="ECO:0000256" key="1">
    <source>
        <dbReference type="ARBA" id="ARBA00004123"/>
    </source>
</evidence>
<evidence type="ECO:0000256" key="5">
    <source>
        <dbReference type="SAM" id="MobiDB-lite"/>
    </source>
</evidence>
<organism evidence="6 7">
    <name type="scientific">Ajellomyces capsulatus</name>
    <name type="common">Darling's disease fungus</name>
    <name type="synonym">Histoplasma capsulatum</name>
    <dbReference type="NCBI Taxonomy" id="5037"/>
    <lineage>
        <taxon>Eukaryota</taxon>
        <taxon>Fungi</taxon>
        <taxon>Dikarya</taxon>
        <taxon>Ascomycota</taxon>
        <taxon>Pezizomycotina</taxon>
        <taxon>Eurotiomycetes</taxon>
        <taxon>Eurotiomycetidae</taxon>
        <taxon>Onygenales</taxon>
        <taxon>Ajellomycetaceae</taxon>
        <taxon>Histoplasma</taxon>
    </lineage>
</organism>
<feature type="compositionally biased region" description="Low complexity" evidence="5">
    <location>
        <begin position="395"/>
        <end position="408"/>
    </location>
</feature>
<dbReference type="VEuPathDB" id="FungiDB:I7I51_04743"/>
<feature type="compositionally biased region" description="Basic and acidic residues" evidence="5">
    <location>
        <begin position="322"/>
        <end position="345"/>
    </location>
</feature>
<dbReference type="GO" id="GO:0043625">
    <property type="term" value="C:delta DNA polymerase complex"/>
    <property type="evidence" value="ECO:0007669"/>
    <property type="project" value="InterPro"/>
</dbReference>
<proteinExistence type="predicted"/>
<dbReference type="GO" id="GO:0003887">
    <property type="term" value="F:DNA-directed DNA polymerase activity"/>
    <property type="evidence" value="ECO:0007669"/>
    <property type="project" value="TreeGrafter"/>
</dbReference>
<feature type="region of interest" description="Disordered" evidence="5">
    <location>
        <begin position="182"/>
        <end position="423"/>
    </location>
</feature>
<evidence type="ECO:0000313" key="6">
    <source>
        <dbReference type="EMBL" id="QSS59947.1"/>
    </source>
</evidence>
<keyword evidence="4" id="KW-0539">Nucleus</keyword>
<accession>A0A8A1M6X5</accession>
<evidence type="ECO:0000256" key="3">
    <source>
        <dbReference type="ARBA" id="ARBA00022705"/>
    </source>
</evidence>
<feature type="compositionally biased region" description="Basic and acidic residues" evidence="5">
    <location>
        <begin position="202"/>
        <end position="213"/>
    </location>
</feature>
<dbReference type="InterPro" id="IPR019038">
    <property type="entry name" value="POLD3"/>
</dbReference>
<feature type="compositionally biased region" description="Basic residues" evidence="5">
    <location>
        <begin position="346"/>
        <end position="357"/>
    </location>
</feature>
<dbReference type="GO" id="GO:0006271">
    <property type="term" value="P:DNA strand elongation involved in DNA replication"/>
    <property type="evidence" value="ECO:0007669"/>
    <property type="project" value="TreeGrafter"/>
</dbReference>
<gene>
    <name evidence="6" type="primary">CDC27</name>
    <name evidence="6" type="ORF">I7I51_04743</name>
</gene>
<protein>
    <recommendedName>
        <fullName evidence="2">DNA polymerase delta subunit 3</fullName>
    </recommendedName>
</protein>
<dbReference type="PANTHER" id="PTHR17598:SF13">
    <property type="entry name" value="DNA POLYMERASE DELTA SUBUNIT 3"/>
    <property type="match status" value="1"/>
</dbReference>
<dbReference type="GO" id="GO:0006297">
    <property type="term" value="P:nucleotide-excision repair, DNA gap filling"/>
    <property type="evidence" value="ECO:0007669"/>
    <property type="project" value="TreeGrafter"/>
</dbReference>
<evidence type="ECO:0000313" key="7">
    <source>
        <dbReference type="Proteomes" id="UP000663671"/>
    </source>
</evidence>
<dbReference type="PANTHER" id="PTHR17598">
    <property type="entry name" value="DNA POLYMERASE DELTA SUBUNIT 3"/>
    <property type="match status" value="1"/>
</dbReference>
<feature type="compositionally biased region" description="Basic and acidic residues" evidence="5">
    <location>
        <begin position="280"/>
        <end position="301"/>
    </location>
</feature>
<dbReference type="GO" id="GO:1904161">
    <property type="term" value="P:DNA synthesis involved in UV-damage excision repair"/>
    <property type="evidence" value="ECO:0007669"/>
    <property type="project" value="TreeGrafter"/>
</dbReference>
<feature type="compositionally biased region" description="Polar residues" evidence="5">
    <location>
        <begin position="85"/>
        <end position="96"/>
    </location>
</feature>
<feature type="region of interest" description="Disordered" evidence="5">
    <location>
        <begin position="78"/>
        <end position="109"/>
    </location>
</feature>
<dbReference type="Gene3D" id="3.90.1030.20">
    <property type="entry name" value="DNA polymerase delta, p66 (Cdc27) subunit, wHTH domain"/>
    <property type="match status" value="1"/>
</dbReference>
<evidence type="ECO:0000256" key="2">
    <source>
        <dbReference type="ARBA" id="ARBA00017589"/>
    </source>
</evidence>
<sequence length="423" mass="46815">MAANYKKYLAEKVLNEQEIVTHRALSRALKVHSNLAKRMLYEFHRLENSKKPQSVNATYLISGTPALAQRHALNGCAKDGDDEIMQSSPFTSSQAARQEDGDGNDDIPTTSITLVREEDLLEAKSRYQTVFSIFIYSVEPTRLQDLNVLGDIGHDIMQHQPNDPLEYGKQYGMILNRNVKTIDNPKRRSGLPPAPPAPDPVETVKKQKVEKANEAPITTKPEEPTQPQAKTQTPQASSAASSRPSSGGNNKGGTSDKPSSLKRDSSNIFKAFAKVKPKVKKDDVLERPSGREVESAEHSGPEDDEDMEDVPEDVPELPPARAPERTDTSQSEEVPKAESKEEARAPKGRRRGRRQVMKKTTIKDAEGYLVTKEEPVWESFSEDEAPPPVKRKLAVSVNSKSTSSNKGSQKMGQGNIMSFFGKR</sequence>